<gene>
    <name evidence="5" type="primary">105313674</name>
</gene>
<dbReference type="EnsemblMetazoa" id="Aqu2.1.25004_001">
    <property type="protein sequence ID" value="Aqu2.1.25004_001"/>
    <property type="gene ID" value="Aqu2.1.25004"/>
</dbReference>
<feature type="compositionally biased region" description="Basic residues" evidence="4">
    <location>
        <begin position="123"/>
        <end position="137"/>
    </location>
</feature>
<dbReference type="KEGG" id="aqu:105313674"/>
<feature type="region of interest" description="Disordered" evidence="4">
    <location>
        <begin position="1"/>
        <end position="44"/>
    </location>
</feature>
<dbReference type="EnsemblMetazoa" id="XM_011407292.2">
    <property type="protein sequence ID" value="XP_011405594.1"/>
    <property type="gene ID" value="LOC105313674"/>
</dbReference>
<dbReference type="STRING" id="400682.A0A1X7UBG7"/>
<feature type="compositionally biased region" description="Acidic residues" evidence="4">
    <location>
        <begin position="213"/>
        <end position="226"/>
    </location>
</feature>
<feature type="compositionally biased region" description="Acidic residues" evidence="4">
    <location>
        <begin position="180"/>
        <end position="203"/>
    </location>
</feature>
<feature type="region of interest" description="Disordered" evidence="4">
    <location>
        <begin position="123"/>
        <end position="233"/>
    </location>
</feature>
<protein>
    <recommendedName>
        <fullName evidence="7">DNA-directed RNA polymerase III subunit</fullName>
    </recommendedName>
</protein>
<evidence type="ECO:0000256" key="2">
    <source>
        <dbReference type="ARBA" id="ARBA00008352"/>
    </source>
</evidence>
<evidence type="ECO:0000256" key="4">
    <source>
        <dbReference type="SAM" id="MobiDB-lite"/>
    </source>
</evidence>
<organism evidence="5">
    <name type="scientific">Amphimedon queenslandica</name>
    <name type="common">Sponge</name>
    <dbReference type="NCBI Taxonomy" id="400682"/>
    <lineage>
        <taxon>Eukaryota</taxon>
        <taxon>Metazoa</taxon>
        <taxon>Porifera</taxon>
        <taxon>Demospongiae</taxon>
        <taxon>Heteroscleromorpha</taxon>
        <taxon>Haplosclerida</taxon>
        <taxon>Niphatidae</taxon>
        <taxon>Amphimedon</taxon>
    </lineage>
</organism>
<reference evidence="5" key="2">
    <citation type="submission" date="2017-05" db="UniProtKB">
        <authorList>
            <consortium name="EnsemblMetazoa"/>
        </authorList>
    </citation>
    <scope>IDENTIFICATION</scope>
</reference>
<feature type="compositionally biased region" description="Polar residues" evidence="4">
    <location>
        <begin position="140"/>
        <end position="158"/>
    </location>
</feature>
<dbReference type="InParanoid" id="A0A1X7UBG7"/>
<evidence type="ECO:0008006" key="7">
    <source>
        <dbReference type="Google" id="ProtNLM"/>
    </source>
</evidence>
<dbReference type="PANTHER" id="PTHR15367:SF2">
    <property type="entry name" value="DNA-DIRECTED RNA POLYMERASE III SUBUNIT"/>
    <property type="match status" value="1"/>
</dbReference>
<dbReference type="GO" id="GO:0006383">
    <property type="term" value="P:transcription by RNA polymerase III"/>
    <property type="evidence" value="ECO:0007669"/>
    <property type="project" value="InterPro"/>
</dbReference>
<evidence type="ECO:0000313" key="6">
    <source>
        <dbReference type="Proteomes" id="UP000007879"/>
    </source>
</evidence>
<name>A0A1X7UBG7_AMPQE</name>
<keyword evidence="6" id="KW-1185">Reference proteome</keyword>
<sequence length="233" mass="26191">MSRGRRRGSGRPASNLEGLGVPPGERIPPPSLEPSPLFPPLDKRPLDLTDNELYVELLGKKSSLRVAMQDSVFYLRKSQRDHELNIVRYSDKYKTKDETDIMEILASTPSWQQRLPKELHPKTKRTIKKAQRHKKALKPTSGTQFGTSKLNIADTTSPPLGDTITVGSIDLINIRAGYTEGEEEVGEEEEEEVYDEEEEEEQGDYQLSYFDPGGDDVMIDDDDEEGGAGGEYY</sequence>
<dbReference type="PANTHER" id="PTHR15367">
    <property type="entry name" value="DNA-DIRECTED RNA POLYMERASE III"/>
    <property type="match status" value="1"/>
</dbReference>
<evidence type="ECO:0000256" key="1">
    <source>
        <dbReference type="ARBA" id="ARBA00004123"/>
    </source>
</evidence>
<accession>A0A1X7UBG7</accession>
<proteinExistence type="inferred from homology"/>
<dbReference type="Pfam" id="PF11705">
    <property type="entry name" value="RNA_pol_3_Rpc31"/>
    <property type="match status" value="1"/>
</dbReference>
<comment type="subcellular location">
    <subcellularLocation>
        <location evidence="1">Nucleus</location>
    </subcellularLocation>
</comment>
<dbReference type="GO" id="GO:0005666">
    <property type="term" value="C:RNA polymerase III complex"/>
    <property type="evidence" value="ECO:0007669"/>
    <property type="project" value="TreeGrafter"/>
</dbReference>
<comment type="similarity">
    <text evidence="2">Belongs to the eukaryotic RPC7 RNA polymerase subunit family.</text>
</comment>
<evidence type="ECO:0000313" key="5">
    <source>
        <dbReference type="EnsemblMetazoa" id="Aqu2.1.25004_001"/>
    </source>
</evidence>
<dbReference type="OMA" id="YIVSACQ"/>
<evidence type="ECO:0000256" key="3">
    <source>
        <dbReference type="ARBA" id="ARBA00023242"/>
    </source>
</evidence>
<reference evidence="6" key="1">
    <citation type="journal article" date="2010" name="Nature">
        <title>The Amphimedon queenslandica genome and the evolution of animal complexity.</title>
        <authorList>
            <person name="Srivastava M."/>
            <person name="Simakov O."/>
            <person name="Chapman J."/>
            <person name="Fahey B."/>
            <person name="Gauthier M.E."/>
            <person name="Mitros T."/>
            <person name="Richards G.S."/>
            <person name="Conaco C."/>
            <person name="Dacre M."/>
            <person name="Hellsten U."/>
            <person name="Larroux C."/>
            <person name="Putnam N.H."/>
            <person name="Stanke M."/>
            <person name="Adamska M."/>
            <person name="Darling A."/>
            <person name="Degnan S.M."/>
            <person name="Oakley T.H."/>
            <person name="Plachetzki D.C."/>
            <person name="Zhai Y."/>
            <person name="Adamski M."/>
            <person name="Calcino A."/>
            <person name="Cummins S.F."/>
            <person name="Goodstein D.M."/>
            <person name="Harris C."/>
            <person name="Jackson D.J."/>
            <person name="Leys S.P."/>
            <person name="Shu S."/>
            <person name="Woodcroft B.J."/>
            <person name="Vervoort M."/>
            <person name="Kosik K.S."/>
            <person name="Manning G."/>
            <person name="Degnan B.M."/>
            <person name="Rokhsar D.S."/>
        </authorList>
    </citation>
    <scope>NUCLEOTIDE SEQUENCE [LARGE SCALE GENOMIC DNA]</scope>
</reference>
<dbReference type="AlphaFoldDB" id="A0A1X7UBG7"/>
<dbReference type="Proteomes" id="UP000007879">
    <property type="component" value="Unassembled WGS sequence"/>
</dbReference>
<keyword evidence="3" id="KW-0539">Nucleus</keyword>
<feature type="compositionally biased region" description="Pro residues" evidence="4">
    <location>
        <begin position="25"/>
        <end position="39"/>
    </location>
</feature>
<dbReference type="InterPro" id="IPR024661">
    <property type="entry name" value="RNA_pol_III_Rpc31"/>
</dbReference>